<dbReference type="PANTHER" id="PTHR42928">
    <property type="entry name" value="TRICARBOXYLATE-BINDING PROTEIN"/>
    <property type="match status" value="1"/>
</dbReference>
<comment type="similarity">
    <text evidence="1">Belongs to the UPF0065 (bug) family.</text>
</comment>
<evidence type="ECO:0000313" key="4">
    <source>
        <dbReference type="Proteomes" id="UP001596270"/>
    </source>
</evidence>
<dbReference type="SUPFAM" id="SSF53850">
    <property type="entry name" value="Periplasmic binding protein-like II"/>
    <property type="match status" value="1"/>
</dbReference>
<sequence>MNCTLNKLVQRFALVVAAYASAHSLHAYAQTTAFPEKPVRIVVPFTPGGSNDVIARVVGQKLAQYWGQAVVVDNRPGAGGNIGSKEVAKSAPDGYTLLVVANSFVINPHLYTPGKAGYDAFKEFAPVGKMGIAPIILVGNPSVKATNVKELIALAKSRGGKMTYASAGVGTPHHLSAELFKNMTGTDLVHIPYRGAVPAVTDVVGGQVDVMFGVSNTVLPQVRAGGLKAFGVAGSKRLAAFPQIPTVAESGVPGFDSEVWLGLVAPVGTPANIIQKINADVRRALSDDGVKKSLSTIDIEVSPSSPSELATLMKADDIKWAKVVKDTGATVD</sequence>
<proteinExistence type="inferred from homology"/>
<organism evidence="3 4">
    <name type="scientific">Polaromonas aquatica</name>
    <dbReference type="NCBI Taxonomy" id="332657"/>
    <lineage>
        <taxon>Bacteria</taxon>
        <taxon>Pseudomonadati</taxon>
        <taxon>Pseudomonadota</taxon>
        <taxon>Betaproteobacteria</taxon>
        <taxon>Burkholderiales</taxon>
        <taxon>Comamonadaceae</taxon>
        <taxon>Polaromonas</taxon>
    </lineage>
</organism>
<dbReference type="CDD" id="cd13578">
    <property type="entry name" value="PBP2_Bug27"/>
    <property type="match status" value="1"/>
</dbReference>
<feature type="chain" id="PRO_5046792898" evidence="2">
    <location>
        <begin position="30"/>
        <end position="332"/>
    </location>
</feature>
<dbReference type="Gene3D" id="3.40.190.150">
    <property type="entry name" value="Bordetella uptake gene, domain 1"/>
    <property type="match status" value="1"/>
</dbReference>
<keyword evidence="2" id="KW-0732">Signal</keyword>
<feature type="signal peptide" evidence="2">
    <location>
        <begin position="1"/>
        <end position="29"/>
    </location>
</feature>
<dbReference type="RefSeq" id="WP_371437641.1">
    <property type="nucleotide sequence ID" value="NZ_JBHSRS010000014.1"/>
</dbReference>
<protein>
    <submittedName>
        <fullName evidence="3">Tripartite tricarboxylate transporter substrate binding protein</fullName>
    </submittedName>
</protein>
<name>A0ABW1TV62_9BURK</name>
<evidence type="ECO:0000256" key="2">
    <source>
        <dbReference type="SAM" id="SignalP"/>
    </source>
</evidence>
<reference evidence="4" key="1">
    <citation type="journal article" date="2019" name="Int. J. Syst. Evol. Microbiol.">
        <title>The Global Catalogue of Microorganisms (GCM) 10K type strain sequencing project: providing services to taxonomists for standard genome sequencing and annotation.</title>
        <authorList>
            <consortium name="The Broad Institute Genomics Platform"/>
            <consortium name="The Broad Institute Genome Sequencing Center for Infectious Disease"/>
            <person name="Wu L."/>
            <person name="Ma J."/>
        </authorList>
    </citation>
    <scope>NUCLEOTIDE SEQUENCE [LARGE SCALE GENOMIC DNA]</scope>
    <source>
        <strain evidence="4">CCUG 39402</strain>
    </source>
</reference>
<evidence type="ECO:0000256" key="1">
    <source>
        <dbReference type="ARBA" id="ARBA00006987"/>
    </source>
</evidence>
<dbReference type="InterPro" id="IPR042100">
    <property type="entry name" value="Bug_dom1"/>
</dbReference>
<dbReference type="Proteomes" id="UP001596270">
    <property type="component" value="Unassembled WGS sequence"/>
</dbReference>
<dbReference type="PIRSF" id="PIRSF017082">
    <property type="entry name" value="YflP"/>
    <property type="match status" value="1"/>
</dbReference>
<dbReference type="InterPro" id="IPR005064">
    <property type="entry name" value="BUG"/>
</dbReference>
<accession>A0ABW1TV62</accession>
<dbReference type="Pfam" id="PF03401">
    <property type="entry name" value="TctC"/>
    <property type="match status" value="1"/>
</dbReference>
<gene>
    <name evidence="3" type="ORF">ACFQND_06170</name>
</gene>
<dbReference type="PANTHER" id="PTHR42928:SF5">
    <property type="entry name" value="BLR1237 PROTEIN"/>
    <property type="match status" value="1"/>
</dbReference>
<comment type="caution">
    <text evidence="3">The sequence shown here is derived from an EMBL/GenBank/DDBJ whole genome shotgun (WGS) entry which is preliminary data.</text>
</comment>
<dbReference type="EMBL" id="JBHSRS010000014">
    <property type="protein sequence ID" value="MFC6280814.1"/>
    <property type="molecule type" value="Genomic_DNA"/>
</dbReference>
<evidence type="ECO:0000313" key="3">
    <source>
        <dbReference type="EMBL" id="MFC6280814.1"/>
    </source>
</evidence>
<keyword evidence="4" id="KW-1185">Reference proteome</keyword>
<dbReference type="Gene3D" id="3.40.190.10">
    <property type="entry name" value="Periplasmic binding protein-like II"/>
    <property type="match status" value="1"/>
</dbReference>